<dbReference type="Gene3D" id="1.20.120.290">
    <property type="entry name" value="Oxygen-evolving enhancer protein 3 (PsbQ), four-helix up-down bundle"/>
    <property type="match status" value="1"/>
</dbReference>
<keyword evidence="1" id="KW-0793">Thylakoid</keyword>
<feature type="chain" id="PRO_5031146715" evidence="2">
    <location>
        <begin position="20"/>
        <end position="228"/>
    </location>
</feature>
<organism evidence="3">
    <name type="scientific">Vitrella brassicaformis</name>
    <dbReference type="NCBI Taxonomy" id="1169539"/>
    <lineage>
        <taxon>Eukaryota</taxon>
        <taxon>Sar</taxon>
        <taxon>Alveolata</taxon>
        <taxon>Colpodellida</taxon>
        <taxon>Vitrellaceae</taxon>
        <taxon>Vitrella</taxon>
    </lineage>
</organism>
<evidence type="ECO:0000256" key="2">
    <source>
        <dbReference type="SAM" id="SignalP"/>
    </source>
</evidence>
<dbReference type="InterPro" id="IPR023222">
    <property type="entry name" value="PsbQ-like_dom_sf"/>
</dbReference>
<protein>
    <submittedName>
        <fullName evidence="3">Uncharacterized protein</fullName>
    </submittedName>
</protein>
<feature type="signal peptide" evidence="2">
    <location>
        <begin position="1"/>
        <end position="19"/>
    </location>
</feature>
<dbReference type="EMBL" id="HBGB01021135">
    <property type="protein sequence ID" value="CAD9057139.1"/>
    <property type="molecule type" value="Transcribed_RNA"/>
</dbReference>
<evidence type="ECO:0000256" key="1">
    <source>
        <dbReference type="ARBA" id="ARBA00023078"/>
    </source>
</evidence>
<accession>A0A7S1P3N4</accession>
<sequence>MRSICLTASMMSVISLSHAFLPPPYPTSAALSSSRWLRSSSNAQILQMWAPHAAEPSSSRREWIKQNSAGAALVAVPLLLVRGADAAEGEDVKLFTDVEPFVEEVLQARTAFSRIQPFIDDKDYTSVRSLLRAGAMSSPRVSVFRIIKRLKGDDKKALEAAYGDWKSAIDAFDKKCTEGERYGLEGDSEREWRRMWSELRTKFDTMVVALPFREDVENRLAARQTGGR</sequence>
<evidence type="ECO:0000313" key="3">
    <source>
        <dbReference type="EMBL" id="CAD9057139.1"/>
    </source>
</evidence>
<keyword evidence="2" id="KW-0732">Signal</keyword>
<reference evidence="3" key="1">
    <citation type="submission" date="2021-01" db="EMBL/GenBank/DDBJ databases">
        <authorList>
            <person name="Corre E."/>
            <person name="Pelletier E."/>
            <person name="Niang G."/>
            <person name="Scheremetjew M."/>
            <person name="Finn R."/>
            <person name="Kale V."/>
            <person name="Holt S."/>
            <person name="Cochrane G."/>
            <person name="Meng A."/>
            <person name="Brown T."/>
            <person name="Cohen L."/>
        </authorList>
    </citation>
    <scope>NUCLEOTIDE SEQUENCE</scope>
    <source>
        <strain evidence="3">CCMP3346</strain>
    </source>
</reference>
<name>A0A7S1P3N4_9ALVE</name>
<dbReference type="AlphaFoldDB" id="A0A7S1P3N4"/>
<proteinExistence type="predicted"/>
<gene>
    <name evidence="3" type="ORF">VBRA1451_LOCUS12205</name>
</gene>